<keyword evidence="12" id="KW-0100">Branched-chain amino acid biosynthesis</keyword>
<dbReference type="GO" id="GO:0052654">
    <property type="term" value="F:L-leucine-2-oxoglutarate transaminase activity"/>
    <property type="evidence" value="ECO:0007669"/>
    <property type="project" value="RHEA"/>
</dbReference>
<comment type="function">
    <text evidence="2">Acts on leucine, isoleucine and valine.</text>
</comment>
<evidence type="ECO:0000256" key="15">
    <source>
        <dbReference type="ARBA" id="ARBA00049229"/>
    </source>
</evidence>
<dbReference type="PANTHER" id="PTHR42743:SF11">
    <property type="entry name" value="AMINODEOXYCHORISMATE LYASE"/>
    <property type="match status" value="1"/>
</dbReference>
<dbReference type="Gene3D" id="3.30.470.10">
    <property type="match status" value="1"/>
</dbReference>
<comment type="pathway">
    <text evidence="3">Amino-acid biosynthesis; L-isoleucine biosynthesis; L-isoleucine from 2-oxobutanoate: step 4/4.</text>
</comment>
<dbReference type="GO" id="GO:0009097">
    <property type="term" value="P:isoleucine biosynthetic process"/>
    <property type="evidence" value="ECO:0007669"/>
    <property type="project" value="UniProtKB-UniPathway"/>
</dbReference>
<evidence type="ECO:0000256" key="11">
    <source>
        <dbReference type="ARBA" id="ARBA00022898"/>
    </source>
</evidence>
<evidence type="ECO:0000256" key="3">
    <source>
        <dbReference type="ARBA" id="ARBA00004824"/>
    </source>
</evidence>
<dbReference type="InterPro" id="IPR043131">
    <property type="entry name" value="BCAT-like_N"/>
</dbReference>
<proteinExistence type="inferred from homology"/>
<dbReference type="CDD" id="cd01557">
    <property type="entry name" value="BCAT_beta_family"/>
    <property type="match status" value="1"/>
</dbReference>
<dbReference type="Proteomes" id="UP000001421">
    <property type="component" value="Chromosome"/>
</dbReference>
<dbReference type="GO" id="GO:0052656">
    <property type="term" value="F:L-isoleucine-2-oxoglutarate transaminase activity"/>
    <property type="evidence" value="ECO:0007669"/>
    <property type="project" value="RHEA"/>
</dbReference>
<evidence type="ECO:0000256" key="10">
    <source>
        <dbReference type="ARBA" id="ARBA00022679"/>
    </source>
</evidence>
<dbReference type="AlphaFoldDB" id="Q7W5F1"/>
<evidence type="ECO:0000256" key="12">
    <source>
        <dbReference type="ARBA" id="ARBA00023304"/>
    </source>
</evidence>
<comment type="pathway">
    <text evidence="5">Amino-acid biosynthesis; L-leucine biosynthesis; L-leucine from 3-methyl-2-oxobutanoate: step 4/4.</text>
</comment>
<organism evidence="16 17">
    <name type="scientific">Bordetella parapertussis (strain 12822 / ATCC BAA-587 / NCTC 13253)</name>
    <dbReference type="NCBI Taxonomy" id="257311"/>
    <lineage>
        <taxon>Bacteria</taxon>
        <taxon>Pseudomonadati</taxon>
        <taxon>Pseudomonadota</taxon>
        <taxon>Betaproteobacteria</taxon>
        <taxon>Burkholderiales</taxon>
        <taxon>Alcaligenaceae</taxon>
        <taxon>Bordetella</taxon>
    </lineage>
</organism>
<dbReference type="InterPro" id="IPR036038">
    <property type="entry name" value="Aminotransferase-like"/>
</dbReference>
<dbReference type="UniPathway" id="UPA00049">
    <property type="reaction ID" value="UER00062"/>
</dbReference>
<comment type="catalytic activity">
    <reaction evidence="15">
        <text>L-leucine + 2-oxoglutarate = 4-methyl-2-oxopentanoate + L-glutamate</text>
        <dbReference type="Rhea" id="RHEA:18321"/>
        <dbReference type="ChEBI" id="CHEBI:16810"/>
        <dbReference type="ChEBI" id="CHEBI:17865"/>
        <dbReference type="ChEBI" id="CHEBI:29985"/>
        <dbReference type="ChEBI" id="CHEBI:57427"/>
        <dbReference type="EC" id="2.6.1.42"/>
    </reaction>
</comment>
<dbReference type="UniPathway" id="UPA00048">
    <property type="reaction ID" value="UER00073"/>
</dbReference>
<dbReference type="InterPro" id="IPR043132">
    <property type="entry name" value="BCAT-like_C"/>
</dbReference>
<gene>
    <name evidence="16" type="ordered locus">BPP3341</name>
</gene>
<keyword evidence="11" id="KW-0663">Pyridoxal phosphate</keyword>
<evidence type="ECO:0000256" key="2">
    <source>
        <dbReference type="ARBA" id="ARBA00003109"/>
    </source>
</evidence>
<evidence type="ECO:0000256" key="1">
    <source>
        <dbReference type="ARBA" id="ARBA00001933"/>
    </source>
</evidence>
<comment type="cofactor">
    <cofactor evidence="1">
        <name>pyridoxal 5'-phosphate</name>
        <dbReference type="ChEBI" id="CHEBI:597326"/>
    </cofactor>
</comment>
<keyword evidence="10 16" id="KW-0808">Transferase</keyword>
<dbReference type="Pfam" id="PF01063">
    <property type="entry name" value="Aminotran_4"/>
    <property type="match status" value="1"/>
</dbReference>
<sequence>MSRSASRRRCRRTPITKEDRGMEALYWYDGQWLTENPKLLGPSDHAFWMASMVFDGARAFAGLTPDLDLHCQRVVRSAEKMLMKPALPWQRIQELCLEAVARFPAGSELYIKPMFFCADGFLLPDAEQTQFVLHVFKVPLPGEQGFSACFSSFARSWPNMAPTDAKASCLYPNGQRAIREANLKGFDNAIMLDGAGHVAEFATSNLWIARNGRIATPVDNGTFLNGITRQRVLALLHADGVTVDERALTRADVEEADEVFSTGNYGKVVHVNRVEARSLSYGPLARHAYRLYMDYAAGGR</sequence>
<dbReference type="Gene3D" id="3.20.10.10">
    <property type="entry name" value="D-amino Acid Aminotransferase, subunit A, domain 2"/>
    <property type="match status" value="1"/>
</dbReference>
<evidence type="ECO:0000256" key="9">
    <source>
        <dbReference type="ARBA" id="ARBA00022605"/>
    </source>
</evidence>
<comment type="similarity">
    <text evidence="6">Belongs to the class-IV pyridoxal-phosphate-dependent aminotransferase family.</text>
</comment>
<comment type="pathway">
    <text evidence="4">Amino-acid biosynthesis; L-valine biosynthesis; L-valine from pyruvate: step 4/4.</text>
</comment>
<dbReference type="InterPro" id="IPR033939">
    <property type="entry name" value="BCAT_family"/>
</dbReference>
<name>Q7W5F1_BORPA</name>
<evidence type="ECO:0000256" key="14">
    <source>
        <dbReference type="ARBA" id="ARBA00048798"/>
    </source>
</evidence>
<comment type="catalytic activity">
    <reaction evidence="13">
        <text>L-valine + 2-oxoglutarate = 3-methyl-2-oxobutanoate + L-glutamate</text>
        <dbReference type="Rhea" id="RHEA:24813"/>
        <dbReference type="ChEBI" id="CHEBI:11851"/>
        <dbReference type="ChEBI" id="CHEBI:16810"/>
        <dbReference type="ChEBI" id="CHEBI:29985"/>
        <dbReference type="ChEBI" id="CHEBI:57762"/>
        <dbReference type="EC" id="2.6.1.42"/>
    </reaction>
</comment>
<evidence type="ECO:0000256" key="8">
    <source>
        <dbReference type="ARBA" id="ARBA00022576"/>
    </source>
</evidence>
<accession>Q7W5F1</accession>
<keyword evidence="8 16" id="KW-0032">Aminotransferase</keyword>
<dbReference type="HOGENOM" id="CLU_020844_3_2_4"/>
<dbReference type="KEGG" id="bpa:BPP3341"/>
<dbReference type="InterPro" id="IPR001544">
    <property type="entry name" value="Aminotrans_IV"/>
</dbReference>
<dbReference type="GO" id="GO:0052655">
    <property type="term" value="F:L-valine-2-oxoglutarate transaminase activity"/>
    <property type="evidence" value="ECO:0007669"/>
    <property type="project" value="RHEA"/>
</dbReference>
<evidence type="ECO:0000256" key="7">
    <source>
        <dbReference type="ARBA" id="ARBA00013053"/>
    </source>
</evidence>
<dbReference type="GO" id="GO:0005829">
    <property type="term" value="C:cytosol"/>
    <property type="evidence" value="ECO:0007669"/>
    <property type="project" value="TreeGrafter"/>
</dbReference>
<dbReference type="EMBL" id="BX640433">
    <property type="protein sequence ID" value="CAE38626.1"/>
    <property type="molecule type" value="Genomic_DNA"/>
</dbReference>
<dbReference type="PANTHER" id="PTHR42743">
    <property type="entry name" value="AMINO-ACID AMINOTRANSFERASE"/>
    <property type="match status" value="1"/>
</dbReference>
<protein>
    <recommendedName>
        <fullName evidence="7">branched-chain-amino-acid transaminase</fullName>
        <ecNumber evidence="7">2.6.1.42</ecNumber>
    </recommendedName>
</protein>
<dbReference type="UniPathway" id="UPA00047">
    <property type="reaction ID" value="UER00058"/>
</dbReference>
<evidence type="ECO:0000256" key="13">
    <source>
        <dbReference type="ARBA" id="ARBA00048212"/>
    </source>
</evidence>
<dbReference type="GO" id="GO:0009099">
    <property type="term" value="P:L-valine biosynthetic process"/>
    <property type="evidence" value="ECO:0007669"/>
    <property type="project" value="UniProtKB-UniPathway"/>
</dbReference>
<reference evidence="16 17" key="1">
    <citation type="journal article" date="2003" name="Nat. Genet.">
        <title>Comparative analysis of the genome sequences of Bordetella pertussis, Bordetella parapertussis and Bordetella bronchiseptica.</title>
        <authorList>
            <person name="Parkhill J."/>
            <person name="Sebaihia M."/>
            <person name="Preston A."/>
            <person name="Murphy L.D."/>
            <person name="Thomson N.R."/>
            <person name="Harris D.E."/>
            <person name="Holden M.T.G."/>
            <person name="Churcher C.M."/>
            <person name="Bentley S.D."/>
            <person name="Mungall K.L."/>
            <person name="Cerdeno-Tarraga A.-M."/>
            <person name="Temple L."/>
            <person name="James K.D."/>
            <person name="Harris B."/>
            <person name="Quail M.A."/>
            <person name="Achtman M."/>
            <person name="Atkin R."/>
            <person name="Baker S."/>
            <person name="Basham D."/>
            <person name="Bason N."/>
            <person name="Cherevach I."/>
            <person name="Chillingworth T."/>
            <person name="Collins M."/>
            <person name="Cronin A."/>
            <person name="Davis P."/>
            <person name="Doggett J."/>
            <person name="Feltwell T."/>
            <person name="Goble A."/>
            <person name="Hamlin N."/>
            <person name="Hauser H."/>
            <person name="Holroyd S."/>
            <person name="Jagels K."/>
            <person name="Leather S."/>
            <person name="Moule S."/>
            <person name="Norberczak H."/>
            <person name="O'Neil S."/>
            <person name="Ormond D."/>
            <person name="Price C."/>
            <person name="Rabbinowitsch E."/>
            <person name="Rutter S."/>
            <person name="Sanders M."/>
            <person name="Saunders D."/>
            <person name="Seeger K."/>
            <person name="Sharp S."/>
            <person name="Simmonds M."/>
            <person name="Skelton J."/>
            <person name="Squares R."/>
            <person name="Squares S."/>
            <person name="Stevens K."/>
            <person name="Unwin L."/>
            <person name="Whitehead S."/>
            <person name="Barrell B.G."/>
            <person name="Maskell D.J."/>
        </authorList>
    </citation>
    <scope>NUCLEOTIDE SEQUENCE [LARGE SCALE GENOMIC DNA]</scope>
    <source>
        <strain evidence="16 17">12822 / ATCC BAA-587 / NCTC 13253</strain>
    </source>
</reference>
<dbReference type="GO" id="GO:0009098">
    <property type="term" value="P:L-leucine biosynthetic process"/>
    <property type="evidence" value="ECO:0007669"/>
    <property type="project" value="UniProtKB-UniPathway"/>
</dbReference>
<evidence type="ECO:0000313" key="17">
    <source>
        <dbReference type="Proteomes" id="UP000001421"/>
    </source>
</evidence>
<dbReference type="EC" id="2.6.1.42" evidence="7"/>
<dbReference type="InterPro" id="IPR050571">
    <property type="entry name" value="Class-IV_PLP-Dep_Aminotrnsfr"/>
</dbReference>
<comment type="catalytic activity">
    <reaction evidence="14">
        <text>L-isoleucine + 2-oxoglutarate = (S)-3-methyl-2-oxopentanoate + L-glutamate</text>
        <dbReference type="Rhea" id="RHEA:24801"/>
        <dbReference type="ChEBI" id="CHEBI:16810"/>
        <dbReference type="ChEBI" id="CHEBI:29985"/>
        <dbReference type="ChEBI" id="CHEBI:35146"/>
        <dbReference type="ChEBI" id="CHEBI:58045"/>
        <dbReference type="EC" id="2.6.1.42"/>
    </reaction>
</comment>
<evidence type="ECO:0000256" key="5">
    <source>
        <dbReference type="ARBA" id="ARBA00005072"/>
    </source>
</evidence>
<evidence type="ECO:0000256" key="4">
    <source>
        <dbReference type="ARBA" id="ARBA00004931"/>
    </source>
</evidence>
<evidence type="ECO:0000313" key="16">
    <source>
        <dbReference type="EMBL" id="CAE38626.1"/>
    </source>
</evidence>
<dbReference type="NCBIfam" id="NF009896">
    <property type="entry name" value="PRK13356.1"/>
    <property type="match status" value="1"/>
</dbReference>
<evidence type="ECO:0000256" key="6">
    <source>
        <dbReference type="ARBA" id="ARBA00009320"/>
    </source>
</evidence>
<keyword evidence="9" id="KW-0028">Amino-acid biosynthesis</keyword>
<dbReference type="SUPFAM" id="SSF56752">
    <property type="entry name" value="D-aminoacid aminotransferase-like PLP-dependent enzymes"/>
    <property type="match status" value="1"/>
</dbReference>